<evidence type="ECO:0000313" key="1">
    <source>
        <dbReference type="EnsemblPlants" id="AVESA.00010b.r2.7DG1358830.1.CDS"/>
    </source>
</evidence>
<dbReference type="EnsemblPlants" id="AVESA.00010b.r2.7DG1358830.1">
    <property type="protein sequence ID" value="AVESA.00010b.r2.7DG1358830.1.CDS"/>
    <property type="gene ID" value="AVESA.00010b.r2.7DG1358830"/>
</dbReference>
<name>A0ACD6AEL1_AVESA</name>
<reference evidence="1" key="2">
    <citation type="submission" date="2025-09" db="UniProtKB">
        <authorList>
            <consortium name="EnsemblPlants"/>
        </authorList>
    </citation>
    <scope>IDENTIFICATION</scope>
</reference>
<sequence>MAMRLSLKKSCSQVARSGALFRASAPAAAAAPAARPFLEGGVRSLSNDFSGVVHPREAIPNNNGLHGLASRYLNTFTSSCSRTGVTSVTINHGMKSASLHPATRRTFSSKKTTNDQPSIESQIKASGDQFRRNSRNASNAFVVFCVLYSGALIHNRPRY</sequence>
<protein>
    <submittedName>
        <fullName evidence="1">Uncharacterized protein</fullName>
    </submittedName>
</protein>
<dbReference type="Proteomes" id="UP001732700">
    <property type="component" value="Chromosome 7D"/>
</dbReference>
<reference evidence="1" key="1">
    <citation type="submission" date="2021-05" db="EMBL/GenBank/DDBJ databases">
        <authorList>
            <person name="Scholz U."/>
            <person name="Mascher M."/>
            <person name="Fiebig A."/>
        </authorList>
    </citation>
    <scope>NUCLEOTIDE SEQUENCE [LARGE SCALE GENOMIC DNA]</scope>
</reference>
<evidence type="ECO:0000313" key="2">
    <source>
        <dbReference type="Proteomes" id="UP001732700"/>
    </source>
</evidence>
<proteinExistence type="predicted"/>
<keyword evidence="2" id="KW-1185">Reference proteome</keyword>
<accession>A0ACD6AEL1</accession>
<organism evidence="1 2">
    <name type="scientific">Avena sativa</name>
    <name type="common">Oat</name>
    <dbReference type="NCBI Taxonomy" id="4498"/>
    <lineage>
        <taxon>Eukaryota</taxon>
        <taxon>Viridiplantae</taxon>
        <taxon>Streptophyta</taxon>
        <taxon>Embryophyta</taxon>
        <taxon>Tracheophyta</taxon>
        <taxon>Spermatophyta</taxon>
        <taxon>Magnoliopsida</taxon>
        <taxon>Liliopsida</taxon>
        <taxon>Poales</taxon>
        <taxon>Poaceae</taxon>
        <taxon>BOP clade</taxon>
        <taxon>Pooideae</taxon>
        <taxon>Poodae</taxon>
        <taxon>Poeae</taxon>
        <taxon>Poeae Chloroplast Group 1 (Aveneae type)</taxon>
        <taxon>Aveninae</taxon>
        <taxon>Avena</taxon>
    </lineage>
</organism>